<evidence type="ECO:0000313" key="3">
    <source>
        <dbReference type="Proteomes" id="UP000501058"/>
    </source>
</evidence>
<organism evidence="2 3">
    <name type="scientific">Propioniciclava coleopterorum</name>
    <dbReference type="NCBI Taxonomy" id="2714937"/>
    <lineage>
        <taxon>Bacteria</taxon>
        <taxon>Bacillati</taxon>
        <taxon>Actinomycetota</taxon>
        <taxon>Actinomycetes</taxon>
        <taxon>Propionibacteriales</taxon>
        <taxon>Propionibacteriaceae</taxon>
        <taxon>Propioniciclava</taxon>
    </lineage>
</organism>
<protein>
    <submittedName>
        <fullName evidence="2">N-acetyltransferase</fullName>
    </submittedName>
</protein>
<reference evidence="2 3" key="1">
    <citation type="submission" date="2020-03" db="EMBL/GenBank/DDBJ databases">
        <title>Propioniciclava sp. nov., isolated from Hydrophilus acuminatus.</title>
        <authorList>
            <person name="Hyun D.-W."/>
            <person name="Bae J.-W."/>
        </authorList>
    </citation>
    <scope>NUCLEOTIDE SEQUENCE [LARGE SCALE GENOMIC DNA]</scope>
    <source>
        <strain evidence="2 3">HDW11</strain>
    </source>
</reference>
<proteinExistence type="predicted"/>
<dbReference type="PANTHER" id="PTHR31435:SF10">
    <property type="entry name" value="BSR4717 PROTEIN"/>
    <property type="match status" value="1"/>
</dbReference>
<dbReference type="InterPro" id="IPR016181">
    <property type="entry name" value="Acyl_CoA_acyltransferase"/>
</dbReference>
<sequence length="104" mass="12051">MDELDGVEVIDNPERRRFEARLGRKVLGWASYDQTSEIIVFTHTEVSRRWERLGLGSRLVQATLDHVRSQGMQVLSTCPFVSDWINRHPDYDDLVYRPGPGTSY</sequence>
<keyword evidence="2" id="KW-0808">Transferase</keyword>
<keyword evidence="3" id="KW-1185">Reference proteome</keyword>
<dbReference type="Proteomes" id="UP000501058">
    <property type="component" value="Chromosome"/>
</dbReference>
<dbReference type="AlphaFoldDB" id="A0A6G7Y750"/>
<dbReference type="PANTHER" id="PTHR31435">
    <property type="entry name" value="PROTEIN NATD1"/>
    <property type="match status" value="1"/>
</dbReference>
<gene>
    <name evidence="2" type="ORF">G7070_09795</name>
</gene>
<feature type="domain" description="N-acetyltransferase" evidence="1">
    <location>
        <begin position="10"/>
        <end position="96"/>
    </location>
</feature>
<dbReference type="Pfam" id="PF14542">
    <property type="entry name" value="Acetyltransf_CG"/>
    <property type="match status" value="1"/>
</dbReference>
<dbReference type="SUPFAM" id="SSF55729">
    <property type="entry name" value="Acyl-CoA N-acyltransferases (Nat)"/>
    <property type="match status" value="1"/>
</dbReference>
<dbReference type="GO" id="GO:0016740">
    <property type="term" value="F:transferase activity"/>
    <property type="evidence" value="ECO:0007669"/>
    <property type="project" value="UniProtKB-KW"/>
</dbReference>
<evidence type="ECO:0000259" key="1">
    <source>
        <dbReference type="PROSITE" id="PS51729"/>
    </source>
</evidence>
<dbReference type="Gene3D" id="3.40.630.30">
    <property type="match status" value="1"/>
</dbReference>
<dbReference type="InterPro" id="IPR031165">
    <property type="entry name" value="GNAT_YJDJ"/>
</dbReference>
<accession>A0A6G7Y750</accession>
<dbReference type="InterPro" id="IPR045057">
    <property type="entry name" value="Gcn5-rel_NAT"/>
</dbReference>
<dbReference type="KEGG" id="prv:G7070_09795"/>
<dbReference type="PROSITE" id="PS51729">
    <property type="entry name" value="GNAT_YJDJ"/>
    <property type="match status" value="1"/>
</dbReference>
<dbReference type="EMBL" id="CP049865">
    <property type="protein sequence ID" value="QIK72506.1"/>
    <property type="molecule type" value="Genomic_DNA"/>
</dbReference>
<dbReference type="RefSeq" id="WP_166233580.1">
    <property type="nucleotide sequence ID" value="NZ_CP049865.1"/>
</dbReference>
<name>A0A6G7Y750_9ACTN</name>
<evidence type="ECO:0000313" key="2">
    <source>
        <dbReference type="EMBL" id="QIK72506.1"/>
    </source>
</evidence>